<dbReference type="SUPFAM" id="SSF53901">
    <property type="entry name" value="Thiolase-like"/>
    <property type="match status" value="1"/>
</dbReference>
<dbReference type="PANTHER" id="PTHR34069:SF2">
    <property type="entry name" value="BETA-KETOACYL-[ACYL-CARRIER-PROTEIN] SYNTHASE III"/>
    <property type="match status" value="1"/>
</dbReference>
<evidence type="ECO:0000256" key="1">
    <source>
        <dbReference type="ARBA" id="ARBA00022679"/>
    </source>
</evidence>
<sequence>DINRLAIRHIPPAVKSMIAQNGWELDDVELFVPHQVTRSITERLMRIGGVPLEKAMITIHKYGNTATASVPMALADAVEEGRVKRDSKIMLVGGASGFSVGVILLVL</sequence>
<accession>X1NVX6</accession>
<evidence type="ECO:0000256" key="3">
    <source>
        <dbReference type="SAM" id="Phobius"/>
    </source>
</evidence>
<dbReference type="InterPro" id="IPR016039">
    <property type="entry name" value="Thiolase-like"/>
</dbReference>
<evidence type="ECO:0000256" key="2">
    <source>
        <dbReference type="ARBA" id="ARBA00023315"/>
    </source>
</evidence>
<name>X1NVX6_9ZZZZ</name>
<keyword evidence="2" id="KW-0012">Acyltransferase</keyword>
<dbReference type="InterPro" id="IPR013747">
    <property type="entry name" value="ACP_syn_III_C"/>
</dbReference>
<evidence type="ECO:0000313" key="5">
    <source>
        <dbReference type="EMBL" id="GAI48187.1"/>
    </source>
</evidence>
<dbReference type="Pfam" id="PF08541">
    <property type="entry name" value="ACP_syn_III_C"/>
    <property type="match status" value="1"/>
</dbReference>
<evidence type="ECO:0000259" key="4">
    <source>
        <dbReference type="Pfam" id="PF08541"/>
    </source>
</evidence>
<feature type="transmembrane region" description="Helical" evidence="3">
    <location>
        <begin position="89"/>
        <end position="106"/>
    </location>
</feature>
<dbReference type="EMBL" id="BARV01039813">
    <property type="protein sequence ID" value="GAI48187.1"/>
    <property type="molecule type" value="Genomic_DNA"/>
</dbReference>
<organism evidence="5">
    <name type="scientific">marine sediment metagenome</name>
    <dbReference type="NCBI Taxonomy" id="412755"/>
    <lineage>
        <taxon>unclassified sequences</taxon>
        <taxon>metagenomes</taxon>
        <taxon>ecological metagenomes</taxon>
    </lineage>
</organism>
<gene>
    <name evidence="5" type="ORF">S06H3_60897</name>
</gene>
<protein>
    <recommendedName>
        <fullName evidence="4">Beta-ketoacyl-[acyl-carrier-protein] synthase III C-terminal domain-containing protein</fullName>
    </recommendedName>
</protein>
<feature type="non-terminal residue" evidence="5">
    <location>
        <position position="1"/>
    </location>
</feature>
<keyword evidence="3" id="KW-1133">Transmembrane helix</keyword>
<comment type="caution">
    <text evidence="5">The sequence shown here is derived from an EMBL/GenBank/DDBJ whole genome shotgun (WGS) entry which is preliminary data.</text>
</comment>
<dbReference type="GO" id="GO:0016746">
    <property type="term" value="F:acyltransferase activity"/>
    <property type="evidence" value="ECO:0007669"/>
    <property type="project" value="UniProtKB-KW"/>
</dbReference>
<keyword evidence="3" id="KW-0472">Membrane</keyword>
<keyword evidence="1" id="KW-0808">Transferase</keyword>
<feature type="domain" description="Beta-ketoacyl-[acyl-carrier-protein] synthase III C-terminal" evidence="4">
    <location>
        <begin position="19"/>
        <end position="105"/>
    </location>
</feature>
<proteinExistence type="predicted"/>
<dbReference type="GO" id="GO:0044550">
    <property type="term" value="P:secondary metabolite biosynthetic process"/>
    <property type="evidence" value="ECO:0007669"/>
    <property type="project" value="TreeGrafter"/>
</dbReference>
<dbReference type="AlphaFoldDB" id="X1NVX6"/>
<dbReference type="Gene3D" id="3.40.47.10">
    <property type="match status" value="1"/>
</dbReference>
<reference evidence="5" key="1">
    <citation type="journal article" date="2014" name="Front. Microbiol.">
        <title>High frequency of phylogenetically diverse reductive dehalogenase-homologous genes in deep subseafloor sedimentary metagenomes.</title>
        <authorList>
            <person name="Kawai M."/>
            <person name="Futagami T."/>
            <person name="Toyoda A."/>
            <person name="Takaki Y."/>
            <person name="Nishi S."/>
            <person name="Hori S."/>
            <person name="Arai W."/>
            <person name="Tsubouchi T."/>
            <person name="Morono Y."/>
            <person name="Uchiyama I."/>
            <person name="Ito T."/>
            <person name="Fujiyama A."/>
            <person name="Inagaki F."/>
            <person name="Takami H."/>
        </authorList>
    </citation>
    <scope>NUCLEOTIDE SEQUENCE</scope>
    <source>
        <strain evidence="5">Expedition CK06-06</strain>
    </source>
</reference>
<dbReference type="PANTHER" id="PTHR34069">
    <property type="entry name" value="3-OXOACYL-[ACYL-CARRIER-PROTEIN] SYNTHASE 3"/>
    <property type="match status" value="1"/>
</dbReference>
<keyword evidence="3" id="KW-0812">Transmembrane</keyword>